<gene>
    <name evidence="2" type="ORF">B2J93_1117</name>
</gene>
<dbReference type="Gene3D" id="3.40.30.110">
    <property type="match status" value="1"/>
</dbReference>
<evidence type="ECO:0000313" key="3">
    <source>
        <dbReference type="Proteomes" id="UP000242519"/>
    </source>
</evidence>
<proteinExistence type="predicted"/>
<comment type="caution">
    <text evidence="2">The sequence shown here is derived from an EMBL/GenBank/DDBJ whole genome shotgun (WGS) entry which is preliminary data.</text>
</comment>
<accession>A0A218YWA9</accession>
<evidence type="ECO:0000313" key="2">
    <source>
        <dbReference type="EMBL" id="OWO99229.1"/>
    </source>
</evidence>
<feature type="compositionally biased region" description="Polar residues" evidence="1">
    <location>
        <begin position="132"/>
        <end position="158"/>
    </location>
</feature>
<name>A0A218YWA9_9HELO</name>
<reference evidence="2 3" key="1">
    <citation type="submission" date="2017-04" db="EMBL/GenBank/DDBJ databases">
        <title>Draft genome sequence of Marssonina coronaria NL1: causal agent of apple blotch.</title>
        <authorList>
            <person name="Cheng Q."/>
        </authorList>
    </citation>
    <scope>NUCLEOTIDE SEQUENCE [LARGE SCALE GENOMIC DNA]</scope>
    <source>
        <strain evidence="2 3">NL1</strain>
    </source>
</reference>
<keyword evidence="3" id="KW-1185">Reference proteome</keyword>
<feature type="region of interest" description="Disordered" evidence="1">
    <location>
        <begin position="1"/>
        <end position="22"/>
    </location>
</feature>
<dbReference type="EMBL" id="MZNU01000365">
    <property type="protein sequence ID" value="OWO99229.1"/>
    <property type="molecule type" value="Genomic_DNA"/>
</dbReference>
<organism evidence="2 3">
    <name type="scientific">Diplocarpon coronariae</name>
    <dbReference type="NCBI Taxonomy" id="2795749"/>
    <lineage>
        <taxon>Eukaryota</taxon>
        <taxon>Fungi</taxon>
        <taxon>Dikarya</taxon>
        <taxon>Ascomycota</taxon>
        <taxon>Pezizomycotina</taxon>
        <taxon>Leotiomycetes</taxon>
        <taxon>Helotiales</taxon>
        <taxon>Drepanopezizaceae</taxon>
        <taxon>Diplocarpon</taxon>
    </lineage>
</organism>
<feature type="region of interest" description="Disordered" evidence="1">
    <location>
        <begin position="114"/>
        <end position="158"/>
    </location>
</feature>
<protein>
    <submittedName>
        <fullName evidence="2">Uncharacterized protein</fullName>
    </submittedName>
</protein>
<evidence type="ECO:0000256" key="1">
    <source>
        <dbReference type="SAM" id="MobiDB-lite"/>
    </source>
</evidence>
<sequence>MGIFPAPDRRSHGCKQQQTRHRRFSCHAGSRYGGALKWSAAQLDSSQLHARDLDITSPISANDPAPRGGVPRQQLGIAYRRIPLLSIGEDVVVDSSLIIAVLQDAFGGRVRWPTSEPLSRWSRGTPPAIGSHGSTATASPRETSTSRGWSGRLSTASG</sequence>
<dbReference type="OrthoDB" id="202840at2759"/>
<dbReference type="Proteomes" id="UP000242519">
    <property type="component" value="Unassembled WGS sequence"/>
</dbReference>
<dbReference type="InParanoid" id="A0A218YWA9"/>
<dbReference type="AlphaFoldDB" id="A0A218YWA9"/>